<sequence>MAVLDSYDEIIIMLESQYAEVNGCDFYRYLFPENEESGKMYTDFSHPNAVYLYQDGRDEGTNRRLRRRIMLADTWESDYMEYVEGNPMTLCSGLSYRGRRNRLEDAQRMNALVFDLDGVGGHELRNLFLRFGAPAKRIRTLPMPTFLVASGTGLHVYYVFECPIDLFPNIKLQLKALKYDLTFRLWEYKATSINKEIQYQSINQGFRMVGSTNVKYGNTLRAFQTGDRVTLEYLNEYVNPVNCVDTARPFQRSKLTRAEAMVAYPEWYQRVVVERKKQRKKWDIKGKQGYALYEWWLRQIDKVKGGHRYYFMMCLVIYACKCDVPKDKLEKDLYDVYEELRHVEHDNPLTEDDVRSALEIYNREYYNFTIADIEKLTDIRIERNKRNRGVTQQQHLYLARSRKKEMKNIGLPMKAPEGRPRGSGTKEELVKAYIKNNPEANITEIARTLGISRTTVYKYYDKIRQDLFGILAQLDEHGNL</sequence>
<dbReference type="EMBL" id="LN853901">
    <property type="protein sequence ID" value="CRY96969.1"/>
    <property type="molecule type" value="Genomic_DNA"/>
</dbReference>
<geneLocation type="plasmid" evidence="1">
    <name>pRGFK1338</name>
</geneLocation>
<keyword evidence="1" id="KW-0614">Plasmid</keyword>
<protein>
    <submittedName>
        <fullName evidence="1">Uncharacterized protein</fullName>
    </submittedName>
</protein>
<accession>A0A0H5Q6C4</accession>
<evidence type="ECO:0000313" key="1">
    <source>
        <dbReference type="EMBL" id="CRY96969.1"/>
    </source>
</evidence>
<organism evidence="1">
    <name type="scientific">uncultured prokaryote</name>
    <dbReference type="NCBI Taxonomy" id="198431"/>
    <lineage>
        <taxon>unclassified sequences</taxon>
        <taxon>environmental samples</taxon>
    </lineage>
</organism>
<reference evidence="1" key="2">
    <citation type="submission" date="2015-07" db="EMBL/GenBank/DDBJ databases">
        <title>Plasmids, circular viruses and viroids from rat gut.</title>
        <authorList>
            <person name="Jorgensen T.J."/>
            <person name="Hansen M.A."/>
            <person name="Xu Z."/>
            <person name="Tabak M.A."/>
            <person name="Sorensen S.J."/>
            <person name="Hansen L.H."/>
        </authorList>
    </citation>
    <scope>NUCLEOTIDE SEQUENCE</scope>
    <source>
        <plasmid evidence="1">pRGFK1338</plasmid>
    </source>
</reference>
<proteinExistence type="predicted"/>
<reference evidence="1" key="1">
    <citation type="submission" date="2015-06" db="EMBL/GenBank/DDBJ databases">
        <authorList>
            <person name="Joergensen T."/>
        </authorList>
    </citation>
    <scope>NUCLEOTIDE SEQUENCE</scope>
    <source>
        <plasmid evidence="1">pRGFK1338</plasmid>
    </source>
</reference>
<name>A0A0H5Q6C4_9ZZZZ</name>
<dbReference type="AlphaFoldDB" id="A0A0H5Q6C4"/>